<reference evidence="5 6" key="1">
    <citation type="submission" date="2018-07" db="EMBL/GenBank/DDBJ databases">
        <title>Bacillus sp. YLB-04 draft genome sequence.</title>
        <authorList>
            <person name="Yu L."/>
            <person name="Tang X."/>
        </authorList>
    </citation>
    <scope>NUCLEOTIDE SEQUENCE [LARGE SCALE GENOMIC DNA]</scope>
    <source>
        <strain evidence="5 6">YLB-04</strain>
    </source>
</reference>
<dbReference type="GO" id="GO:0016787">
    <property type="term" value="F:hydrolase activity"/>
    <property type="evidence" value="ECO:0007669"/>
    <property type="project" value="UniProtKB-KW"/>
</dbReference>
<name>A0A3D8GQV7_9BACI</name>
<dbReference type="InterPro" id="IPR052708">
    <property type="entry name" value="PxpC"/>
</dbReference>
<dbReference type="InterPro" id="IPR003778">
    <property type="entry name" value="CT_A_B"/>
</dbReference>
<evidence type="ECO:0000256" key="2">
    <source>
        <dbReference type="ARBA" id="ARBA00022801"/>
    </source>
</evidence>
<sequence length="178" mass="19493">MVIGDWRKGESDAIRNNAARGQGDDSFFRRQGHNGHSQPYQRLHCSARGFQFQAFYSNSYTVTPRSNRMGISLNGPDLRHRESADILSDAVPLGGIQVPSGGQPIVLMAERQPTGGYTRIATVITADLPLLAQAAPGNTVRFRQVGMEDAQKAYFEARSLLAGLSLAAGFWHQGMKLF</sequence>
<accession>A0A3D8GQV7</accession>
<evidence type="ECO:0000313" key="6">
    <source>
        <dbReference type="Proteomes" id="UP000257144"/>
    </source>
</evidence>
<evidence type="ECO:0000259" key="4">
    <source>
        <dbReference type="SMART" id="SM00797"/>
    </source>
</evidence>
<dbReference type="SMART" id="SM00797">
    <property type="entry name" value="AHS2"/>
    <property type="match status" value="1"/>
</dbReference>
<dbReference type="EMBL" id="QNQT01000003">
    <property type="protein sequence ID" value="RDU36873.1"/>
    <property type="molecule type" value="Genomic_DNA"/>
</dbReference>
<dbReference type="PANTHER" id="PTHR43309:SF3">
    <property type="entry name" value="5-OXOPROLINASE SUBUNIT C"/>
    <property type="match status" value="1"/>
</dbReference>
<dbReference type="SUPFAM" id="SSF50891">
    <property type="entry name" value="Cyclophilin-like"/>
    <property type="match status" value="1"/>
</dbReference>
<dbReference type="OrthoDB" id="9782422at2"/>
<keyword evidence="6" id="KW-1185">Reference proteome</keyword>
<comment type="caution">
    <text evidence="5">The sequence shown here is derived from an EMBL/GenBank/DDBJ whole genome shotgun (WGS) entry which is preliminary data.</text>
</comment>
<proteinExistence type="predicted"/>
<organism evidence="5 6">
    <name type="scientific">Neobacillus piezotolerans</name>
    <dbReference type="NCBI Taxonomy" id="2259171"/>
    <lineage>
        <taxon>Bacteria</taxon>
        <taxon>Bacillati</taxon>
        <taxon>Bacillota</taxon>
        <taxon>Bacilli</taxon>
        <taxon>Bacillales</taxon>
        <taxon>Bacillaceae</taxon>
        <taxon>Neobacillus</taxon>
    </lineage>
</organism>
<feature type="domain" description="Carboxyltransferase" evidence="4">
    <location>
        <begin position="9"/>
        <end position="161"/>
    </location>
</feature>
<dbReference type="Pfam" id="PF02626">
    <property type="entry name" value="CT_A_B"/>
    <property type="match status" value="1"/>
</dbReference>
<evidence type="ECO:0000313" key="5">
    <source>
        <dbReference type="EMBL" id="RDU36873.1"/>
    </source>
</evidence>
<keyword evidence="2" id="KW-0378">Hydrolase</keyword>
<evidence type="ECO:0000256" key="1">
    <source>
        <dbReference type="ARBA" id="ARBA00022741"/>
    </source>
</evidence>
<keyword evidence="3" id="KW-0067">ATP-binding</keyword>
<dbReference type="Gene3D" id="2.40.100.10">
    <property type="entry name" value="Cyclophilin-like"/>
    <property type="match status" value="1"/>
</dbReference>
<dbReference type="PANTHER" id="PTHR43309">
    <property type="entry name" value="5-OXOPROLINASE SUBUNIT C"/>
    <property type="match status" value="1"/>
</dbReference>
<dbReference type="Proteomes" id="UP000257144">
    <property type="component" value="Unassembled WGS sequence"/>
</dbReference>
<keyword evidence="1" id="KW-0547">Nucleotide-binding</keyword>
<dbReference type="GO" id="GO:0005524">
    <property type="term" value="F:ATP binding"/>
    <property type="evidence" value="ECO:0007669"/>
    <property type="project" value="UniProtKB-KW"/>
</dbReference>
<dbReference type="InterPro" id="IPR029000">
    <property type="entry name" value="Cyclophilin-like_dom_sf"/>
</dbReference>
<gene>
    <name evidence="5" type="ORF">DRW41_09210</name>
</gene>
<dbReference type="AlphaFoldDB" id="A0A3D8GQV7"/>
<evidence type="ECO:0000256" key="3">
    <source>
        <dbReference type="ARBA" id="ARBA00022840"/>
    </source>
</evidence>
<protein>
    <recommendedName>
        <fullName evidence="4">Carboxyltransferase domain-containing protein</fullName>
    </recommendedName>
</protein>